<reference evidence="2" key="1">
    <citation type="journal article" date="2019" name="Int. J. Syst. Evol. Microbiol.">
        <title>The Global Catalogue of Microorganisms (GCM) 10K type strain sequencing project: providing services to taxonomists for standard genome sequencing and annotation.</title>
        <authorList>
            <consortium name="The Broad Institute Genomics Platform"/>
            <consortium name="The Broad Institute Genome Sequencing Center for Infectious Disease"/>
            <person name="Wu L."/>
            <person name="Ma J."/>
        </authorList>
    </citation>
    <scope>NUCLEOTIDE SEQUENCE [LARGE SCALE GENOMIC DNA]</scope>
    <source>
        <strain evidence="2">JCM 9377</strain>
    </source>
</reference>
<protein>
    <recommendedName>
        <fullName evidence="3">TetR family transcriptional regulator</fullName>
    </recommendedName>
</protein>
<dbReference type="Proteomes" id="UP001501237">
    <property type="component" value="Unassembled WGS sequence"/>
</dbReference>
<keyword evidence="2" id="KW-1185">Reference proteome</keyword>
<evidence type="ECO:0000313" key="1">
    <source>
        <dbReference type="EMBL" id="GAA3206101.1"/>
    </source>
</evidence>
<proteinExistence type="predicted"/>
<name>A0ABP6Q6G1_9ACTN</name>
<gene>
    <name evidence="1" type="ORF">GCM10010468_21500</name>
</gene>
<evidence type="ECO:0008006" key="3">
    <source>
        <dbReference type="Google" id="ProtNLM"/>
    </source>
</evidence>
<sequence length="76" mass="8042">MVDSIDGRERAALPSCGQDGLTRAFLRSMIGVALDRSPRPTAARLTGRLWDFFVSASTAGDARYGREADAAVAGGR</sequence>
<organism evidence="1 2">
    <name type="scientific">Actinocorallia longicatena</name>
    <dbReference type="NCBI Taxonomy" id="111803"/>
    <lineage>
        <taxon>Bacteria</taxon>
        <taxon>Bacillati</taxon>
        <taxon>Actinomycetota</taxon>
        <taxon>Actinomycetes</taxon>
        <taxon>Streptosporangiales</taxon>
        <taxon>Thermomonosporaceae</taxon>
        <taxon>Actinocorallia</taxon>
    </lineage>
</organism>
<dbReference type="EMBL" id="BAAAUV010000004">
    <property type="protein sequence ID" value="GAA3206101.1"/>
    <property type="molecule type" value="Genomic_DNA"/>
</dbReference>
<evidence type="ECO:0000313" key="2">
    <source>
        <dbReference type="Proteomes" id="UP001501237"/>
    </source>
</evidence>
<accession>A0ABP6Q6G1</accession>
<comment type="caution">
    <text evidence="1">The sequence shown here is derived from an EMBL/GenBank/DDBJ whole genome shotgun (WGS) entry which is preliminary data.</text>
</comment>